<proteinExistence type="inferred from homology"/>
<feature type="binding site" evidence="4">
    <location>
        <position position="120"/>
    </location>
    <ligand>
        <name>S-adenosyl-L-methionine</name>
        <dbReference type="ChEBI" id="CHEBI:59789"/>
    </ligand>
</feature>
<dbReference type="STRING" id="1392255.A0A2I1CGN7"/>
<keyword evidence="2 4" id="KW-0808">Transferase</keyword>
<dbReference type="OrthoDB" id="5954793at2759"/>
<dbReference type="EC" id="2.1.1.-" evidence="4"/>
<dbReference type="InterPro" id="IPR021867">
    <property type="entry name" value="Bmt2/SAMTOR"/>
</dbReference>
<dbReference type="GO" id="GO:0016433">
    <property type="term" value="F:rRNA (adenine) methyltransferase activity"/>
    <property type="evidence" value="ECO:0007669"/>
    <property type="project" value="UniProtKB-UniRule"/>
</dbReference>
<comment type="function">
    <text evidence="4">S-adenosyl-L-methionine-dependent methyltransferase that specifically methylates the N(1) position of an adenine present in helix 65 in 25S rRNA.</text>
</comment>
<dbReference type="GeneID" id="36531956"/>
<feature type="binding site" evidence="4">
    <location>
        <position position="140"/>
    </location>
    <ligand>
        <name>S-adenosyl-L-methionine</name>
        <dbReference type="ChEBI" id="CHEBI:59789"/>
    </ligand>
</feature>
<evidence type="ECO:0000256" key="5">
    <source>
        <dbReference type="SAM" id="MobiDB-lite"/>
    </source>
</evidence>
<dbReference type="InterPro" id="IPR029063">
    <property type="entry name" value="SAM-dependent_MTases_sf"/>
</dbReference>
<dbReference type="AlphaFoldDB" id="A0A2I1CGN7"/>
<comment type="subcellular location">
    <subcellularLocation>
        <location evidence="4">Nucleus</location>
        <location evidence="4">Nucleolus</location>
    </subcellularLocation>
</comment>
<feature type="compositionally biased region" description="Basic residues" evidence="5">
    <location>
        <begin position="1"/>
        <end position="15"/>
    </location>
</feature>
<gene>
    <name evidence="6" type="ORF">P174DRAFT_417773</name>
</gene>
<dbReference type="VEuPathDB" id="FungiDB:P174DRAFT_417773"/>
<evidence type="ECO:0000313" key="7">
    <source>
        <dbReference type="Proteomes" id="UP000234474"/>
    </source>
</evidence>
<dbReference type="Pfam" id="PF11968">
    <property type="entry name" value="Bmt2"/>
    <property type="match status" value="1"/>
</dbReference>
<dbReference type="Proteomes" id="UP000234474">
    <property type="component" value="Unassembled WGS sequence"/>
</dbReference>
<dbReference type="SUPFAM" id="SSF53335">
    <property type="entry name" value="S-adenosyl-L-methionine-dependent methyltransferases"/>
    <property type="match status" value="1"/>
</dbReference>
<keyword evidence="7" id="KW-1185">Reference proteome</keyword>
<evidence type="ECO:0000256" key="4">
    <source>
        <dbReference type="HAMAP-Rule" id="MF_03044"/>
    </source>
</evidence>
<keyword evidence="1 4" id="KW-0489">Methyltransferase</keyword>
<comment type="similarity">
    <text evidence="4">Belongs to the BMT2 family.</text>
</comment>
<accession>A0A2I1CGN7</accession>
<reference evidence="7" key="1">
    <citation type="journal article" date="2018" name="Proc. Natl. Acad. Sci. U.S.A.">
        <title>Linking secondary metabolites to gene clusters through genome sequencing of six diverse Aspergillus species.</title>
        <authorList>
            <person name="Kaerboelling I."/>
            <person name="Vesth T.C."/>
            <person name="Frisvad J.C."/>
            <person name="Nybo J.L."/>
            <person name="Theobald S."/>
            <person name="Kuo A."/>
            <person name="Bowyer P."/>
            <person name="Matsuda Y."/>
            <person name="Mondo S."/>
            <person name="Lyhne E.K."/>
            <person name="Kogle M.E."/>
            <person name="Clum A."/>
            <person name="Lipzen A."/>
            <person name="Salamov A."/>
            <person name="Ngan C.Y."/>
            <person name="Daum C."/>
            <person name="Chiniquy J."/>
            <person name="Barry K."/>
            <person name="LaButti K."/>
            <person name="Haridas S."/>
            <person name="Simmons B.A."/>
            <person name="Magnuson J.K."/>
            <person name="Mortensen U.H."/>
            <person name="Larsen T.O."/>
            <person name="Grigoriev I.V."/>
            <person name="Baker S.E."/>
            <person name="Andersen M.R."/>
        </authorList>
    </citation>
    <scope>NUCLEOTIDE SEQUENCE [LARGE SCALE GENOMIC DNA]</scope>
    <source>
        <strain evidence="7">IBT 16806</strain>
    </source>
</reference>
<evidence type="ECO:0000256" key="2">
    <source>
        <dbReference type="ARBA" id="ARBA00022679"/>
    </source>
</evidence>
<evidence type="ECO:0000313" key="6">
    <source>
        <dbReference type="EMBL" id="PKX96760.1"/>
    </source>
</evidence>
<name>A0A2I1CGN7_ASPN1</name>
<evidence type="ECO:0000256" key="3">
    <source>
        <dbReference type="ARBA" id="ARBA00022691"/>
    </source>
</evidence>
<keyword evidence="4" id="KW-0539">Nucleus</keyword>
<dbReference type="PANTHER" id="PTHR21008:SF1">
    <property type="entry name" value="25S RRNA (ADENINE(2142)-N(1))-METHYLTRANSFERASE"/>
    <property type="match status" value="1"/>
</dbReference>
<sequence length="286" mass="32021">MAAVKKRLKKPRLLSHTRPPTARAKNPKLSAKATRNLIRSHHRLLKSRAQALKAGNEDLVREIDGRIQANGGLESYQLASKLGQSLERGGDSSKVLVDWIAPSLAQLKNSPYKLRMLEVGALSTENACSKNQCLDVTRIDLNAQEPGILKQDFMERPLPRVDDDRFHIISLSLVLNYVPNATGRGDMLKRCVEFLTDTPPAGSSITIRPSLFLVLPLACVKNSRYLTPSRLQEILSSMGFALAKNKETSKLIFQLWEHDRRGKPRPFKKEVLNPGKTRNNFAINVQ</sequence>
<organism evidence="6 7">
    <name type="scientific">Aspergillus novofumigatus (strain IBT 16806)</name>
    <dbReference type="NCBI Taxonomy" id="1392255"/>
    <lineage>
        <taxon>Eukaryota</taxon>
        <taxon>Fungi</taxon>
        <taxon>Dikarya</taxon>
        <taxon>Ascomycota</taxon>
        <taxon>Pezizomycotina</taxon>
        <taxon>Eurotiomycetes</taxon>
        <taxon>Eurotiomycetidae</taxon>
        <taxon>Eurotiales</taxon>
        <taxon>Aspergillaceae</taxon>
        <taxon>Aspergillus</taxon>
        <taxon>Aspergillus subgen. Fumigati</taxon>
    </lineage>
</organism>
<keyword evidence="3 4" id="KW-0949">S-adenosyl-L-methionine</keyword>
<dbReference type="GO" id="GO:0005730">
    <property type="term" value="C:nucleolus"/>
    <property type="evidence" value="ECO:0007669"/>
    <property type="project" value="UniProtKB-SubCell"/>
</dbReference>
<evidence type="ECO:0000256" key="1">
    <source>
        <dbReference type="ARBA" id="ARBA00022603"/>
    </source>
</evidence>
<dbReference type="EMBL" id="MSZS01000002">
    <property type="protein sequence ID" value="PKX96760.1"/>
    <property type="molecule type" value="Genomic_DNA"/>
</dbReference>
<dbReference type="HAMAP" id="MF_03044">
    <property type="entry name" value="BMT2"/>
    <property type="match status" value="1"/>
</dbReference>
<dbReference type="RefSeq" id="XP_024685355.1">
    <property type="nucleotide sequence ID" value="XM_024824631.1"/>
</dbReference>
<comment type="caution">
    <text evidence="6">The sequence shown here is derived from an EMBL/GenBank/DDBJ whole genome shotgun (WGS) entry which is preliminary data.</text>
</comment>
<protein>
    <recommendedName>
        <fullName evidence="4">25S rRNA adenine-N(1) methyltransferase</fullName>
        <ecNumber evidence="4">2.1.1.-</ecNumber>
    </recommendedName>
</protein>
<feature type="region of interest" description="Disordered" evidence="5">
    <location>
        <begin position="1"/>
        <end position="33"/>
    </location>
</feature>
<dbReference type="OMA" id="FHRTSKW"/>
<dbReference type="PANTHER" id="PTHR21008">
    <property type="entry name" value="S-ADENOSYLMETHIONINE SENSOR UPSTREAM OF MTORC1-RELATED"/>
    <property type="match status" value="1"/>
</dbReference>